<accession>A0ABV5WNY8</accession>
<dbReference type="InterPro" id="IPR032466">
    <property type="entry name" value="Metal_Hydrolase"/>
</dbReference>
<reference evidence="1 2" key="1">
    <citation type="submission" date="2024-09" db="EMBL/GenBank/DDBJ databases">
        <authorList>
            <person name="Sun Q."/>
            <person name="Mori K."/>
        </authorList>
    </citation>
    <scope>NUCLEOTIDE SEQUENCE [LARGE SCALE GENOMIC DNA]</scope>
    <source>
        <strain evidence="1 2">JCM 11201</strain>
    </source>
</reference>
<dbReference type="PROSITE" id="PS51365">
    <property type="entry name" value="RENAL_DIPEPTIDASE_2"/>
    <property type="match status" value="1"/>
</dbReference>
<proteinExistence type="predicted"/>
<protein>
    <submittedName>
        <fullName evidence="1">Dipeptidase</fullName>
    </submittedName>
</protein>
<dbReference type="Proteomes" id="UP001589609">
    <property type="component" value="Unassembled WGS sequence"/>
</dbReference>
<dbReference type="Gene3D" id="3.20.20.140">
    <property type="entry name" value="Metal-dependent hydrolases"/>
    <property type="match status" value="1"/>
</dbReference>
<organism evidence="1 2">
    <name type="scientific">Ectobacillus funiculus</name>
    <dbReference type="NCBI Taxonomy" id="137993"/>
    <lineage>
        <taxon>Bacteria</taxon>
        <taxon>Bacillati</taxon>
        <taxon>Bacillota</taxon>
        <taxon>Bacilli</taxon>
        <taxon>Bacillales</taxon>
        <taxon>Bacillaceae</taxon>
        <taxon>Ectobacillus</taxon>
    </lineage>
</organism>
<dbReference type="PANTHER" id="PTHR10443">
    <property type="entry name" value="MICROSOMAL DIPEPTIDASE"/>
    <property type="match status" value="1"/>
</dbReference>
<comment type="caution">
    <text evidence="1">The sequence shown here is derived from an EMBL/GenBank/DDBJ whole genome shotgun (WGS) entry which is preliminary data.</text>
</comment>
<dbReference type="SUPFAM" id="SSF51556">
    <property type="entry name" value="Metallo-dependent hydrolases"/>
    <property type="match status" value="1"/>
</dbReference>
<keyword evidence="2" id="KW-1185">Reference proteome</keyword>
<sequence>MVVFDAHCDVLWQIWQRKRRAAFNKDDSLHVTLEGLKKGKGKLQCFAVYVPEEVPHEQRFETALEMIHIFYEDILKQHPEMKLVSTRKDILTLQEEEIGALLTLEGCDAIGSSLTRLQTLYRLGVRSVGLTWNYANAVADGALETRGAGLSDFGKQVVQQLNEYRLWTDVSHLSERGFWDVMQLAHFPIASHSNCYSLCPHPRNLKDEQIRALIARNGRIGITFVPMFLTEGGPAAITHILQHLEHICSLGGEHHVGFGSDFDGITETVHNLGRYAEYENLKNELVKHYTEEQVHSFLYGNFMRGVTF</sequence>
<name>A0ABV5WNY8_9BACI</name>
<evidence type="ECO:0000313" key="2">
    <source>
        <dbReference type="Proteomes" id="UP001589609"/>
    </source>
</evidence>
<dbReference type="Pfam" id="PF01244">
    <property type="entry name" value="Peptidase_M19"/>
    <property type="match status" value="1"/>
</dbReference>
<dbReference type="InterPro" id="IPR008257">
    <property type="entry name" value="Pept_M19"/>
</dbReference>
<gene>
    <name evidence="1" type="ORF">ACFFMS_29370</name>
</gene>
<dbReference type="CDD" id="cd01301">
    <property type="entry name" value="rDP_like"/>
    <property type="match status" value="1"/>
</dbReference>
<dbReference type="PANTHER" id="PTHR10443:SF12">
    <property type="entry name" value="DIPEPTIDASE"/>
    <property type="match status" value="1"/>
</dbReference>
<dbReference type="EMBL" id="JBHMAF010000196">
    <property type="protein sequence ID" value="MFB9762339.1"/>
    <property type="molecule type" value="Genomic_DNA"/>
</dbReference>
<dbReference type="RefSeq" id="WP_379952242.1">
    <property type="nucleotide sequence ID" value="NZ_JBHMAF010000196.1"/>
</dbReference>
<evidence type="ECO:0000313" key="1">
    <source>
        <dbReference type="EMBL" id="MFB9762339.1"/>
    </source>
</evidence>